<sequence length="44" mass="5300">MKALPLMLKETLTLFNFLKNLILVNLRKYFFYEIATTIFCKKQV</sequence>
<evidence type="ECO:0000313" key="1">
    <source>
        <dbReference type="EMBL" id="VEH95280.1"/>
    </source>
</evidence>
<name>A0A3S4YP93_9FLAO</name>
<dbReference type="KEGG" id="cant:NCTC13489_00126"/>
<dbReference type="EMBL" id="LR134441">
    <property type="protein sequence ID" value="VEH95280.1"/>
    <property type="molecule type" value="Genomic_DNA"/>
</dbReference>
<dbReference type="AlphaFoldDB" id="A0A3S4YP93"/>
<reference evidence="1 2" key="1">
    <citation type="submission" date="2018-12" db="EMBL/GenBank/DDBJ databases">
        <authorList>
            <consortium name="Pathogen Informatics"/>
        </authorList>
    </citation>
    <scope>NUCLEOTIDE SEQUENCE [LARGE SCALE GENOMIC DNA]</scope>
    <source>
        <strain evidence="1 2">NCTC13489</strain>
    </source>
</reference>
<protein>
    <submittedName>
        <fullName evidence="1">Uncharacterized protein</fullName>
    </submittedName>
</protein>
<gene>
    <name evidence="1" type="ORF">NCTC13489_00126</name>
</gene>
<organism evidence="1 2">
    <name type="scientific">Kaistella antarctica</name>
    <dbReference type="NCBI Taxonomy" id="266748"/>
    <lineage>
        <taxon>Bacteria</taxon>
        <taxon>Pseudomonadati</taxon>
        <taxon>Bacteroidota</taxon>
        <taxon>Flavobacteriia</taxon>
        <taxon>Flavobacteriales</taxon>
        <taxon>Weeksellaceae</taxon>
        <taxon>Chryseobacterium group</taxon>
        <taxon>Kaistella</taxon>
    </lineage>
</organism>
<evidence type="ECO:0000313" key="2">
    <source>
        <dbReference type="Proteomes" id="UP000270036"/>
    </source>
</evidence>
<dbReference type="Proteomes" id="UP000270036">
    <property type="component" value="Chromosome"/>
</dbReference>
<accession>A0A3S4YP93</accession>
<proteinExistence type="predicted"/>